<keyword evidence="3" id="KW-0614">Plasmid</keyword>
<evidence type="ECO:0000259" key="2">
    <source>
        <dbReference type="Pfam" id="PF01051"/>
    </source>
</evidence>
<dbReference type="Pfam" id="PF01051">
    <property type="entry name" value="Rep3_N"/>
    <property type="match status" value="1"/>
</dbReference>
<dbReference type="InterPro" id="IPR036390">
    <property type="entry name" value="WH_DNA-bd_sf"/>
</dbReference>
<dbReference type="GO" id="GO:0006270">
    <property type="term" value="P:DNA replication initiation"/>
    <property type="evidence" value="ECO:0007669"/>
    <property type="project" value="InterPro"/>
</dbReference>
<geneLocation type="plasmid" evidence="3">
    <name>pQBR55</name>
</geneLocation>
<dbReference type="SUPFAM" id="SSF46785">
    <property type="entry name" value="Winged helix' DNA-binding domain"/>
    <property type="match status" value="2"/>
</dbReference>
<feature type="domain" description="Initiator Rep protein WH1" evidence="2">
    <location>
        <begin position="14"/>
        <end position="157"/>
    </location>
</feature>
<dbReference type="RefSeq" id="WP_064363743.1">
    <property type="nucleotide sequence ID" value="NZ_LN713927.1"/>
</dbReference>
<evidence type="ECO:0000256" key="1">
    <source>
        <dbReference type="ARBA" id="ARBA00038283"/>
    </source>
</evidence>
<organism evidence="3">
    <name type="scientific">Pseudomonas fluorescens (strain SBW25)</name>
    <dbReference type="NCBI Taxonomy" id="216595"/>
    <lineage>
        <taxon>Bacteria</taxon>
        <taxon>Pseudomonadati</taxon>
        <taxon>Pseudomonadota</taxon>
        <taxon>Gammaproteobacteria</taxon>
        <taxon>Pseudomonadales</taxon>
        <taxon>Pseudomonadaceae</taxon>
        <taxon>Pseudomonas</taxon>
    </lineage>
</organism>
<dbReference type="Gene3D" id="1.10.10.10">
    <property type="entry name" value="Winged helix-like DNA-binding domain superfamily/Winged helix DNA-binding domain"/>
    <property type="match status" value="2"/>
</dbReference>
<sequence>MNDIVVVHPQTSHKVTKANDLVSASYKLTLQEQRLLLITIGQIDSRKPIHKPITVRATDFAEVYNIPLKQAYEAMIDACNTLYDRDIKTKESKSKTVRFRWVDRVEYEKGEGCATLHFTVHVLPYLSMLNKHFTTYELRRVAHLNSIHSIRMFELFMQFRETGWYTIEVDAFREMLELGDSYARFNNLRQKVIDPSIKELKAKSNLDITYETHTEGRTVKRLTFRFKESDQMRLDLSEPLEPLEALAAVG</sequence>
<reference evidence="3" key="1">
    <citation type="submission" date="2014-12" db="EMBL/GenBank/DDBJ databases">
        <authorList>
            <person name="Hall J."/>
        </authorList>
    </citation>
    <scope>NUCLEOTIDE SEQUENCE [LARGE SCALE GENOMIC DNA]</scope>
    <source>
        <strain evidence="3">SBW25</strain>
        <plasmid evidence="3">pQBR55</plasmid>
    </source>
</reference>
<proteinExistence type="inferred from homology"/>
<protein>
    <submittedName>
        <fullName evidence="3">Replication protein</fullName>
    </submittedName>
</protein>
<name>A0A0G4E5N4_PSEFS</name>
<accession>A0A0G4E5N4</accession>
<dbReference type="GO" id="GO:0003887">
    <property type="term" value="F:DNA-directed DNA polymerase activity"/>
    <property type="evidence" value="ECO:0007669"/>
    <property type="project" value="InterPro"/>
</dbReference>
<dbReference type="Pfam" id="PF21205">
    <property type="entry name" value="Rep3_C"/>
    <property type="match status" value="1"/>
</dbReference>
<evidence type="ECO:0000313" key="3">
    <source>
        <dbReference type="EMBL" id="CEK42454.1"/>
    </source>
</evidence>
<dbReference type="InterPro" id="IPR000525">
    <property type="entry name" value="Initiator_Rep_WH1"/>
</dbReference>
<dbReference type="InterPro" id="IPR036388">
    <property type="entry name" value="WH-like_DNA-bd_sf"/>
</dbReference>
<comment type="similarity">
    <text evidence="1">Belongs to the initiator RepB protein family.</text>
</comment>
<dbReference type="EMBL" id="LN713927">
    <property type="protein sequence ID" value="CEK42454.1"/>
    <property type="molecule type" value="Genomic_DNA"/>
</dbReference>
<gene>
    <name evidence="3" type="ORF">PQBR55_0075</name>
</gene>
<reference evidence="3" key="2">
    <citation type="submission" date="2015-06" db="EMBL/GenBank/DDBJ databases">
        <title>Environmentally co-occuring mercury resistance plasmids are genetically and phenotypically diverse and confer variable context-dependent fitness effects.</title>
        <authorList>
            <person name="Hall J.P.J."/>
            <person name="Harrison E."/>
            <person name="Lilley A.K."/>
            <person name="Paterson S."/>
            <person name="Spiers A.J."/>
            <person name="Brockhurst M.A."/>
        </authorList>
    </citation>
    <scope>NUCLEOTIDE SEQUENCE [LARGE SCALE GENOMIC DNA]</scope>
    <source>
        <strain evidence="3">SBW25</strain>
        <plasmid evidence="3">pQBR55</plasmid>
    </source>
</reference>
<dbReference type="AlphaFoldDB" id="A0A0G4E5N4"/>